<gene>
    <name evidence="2" type="ORF">GCM10007383_00150</name>
</gene>
<dbReference type="Pfam" id="PF00144">
    <property type="entry name" value="Beta-lactamase"/>
    <property type="match status" value="1"/>
</dbReference>
<evidence type="ECO:0000313" key="3">
    <source>
        <dbReference type="Proteomes" id="UP000634668"/>
    </source>
</evidence>
<dbReference type="InterPro" id="IPR012338">
    <property type="entry name" value="Beta-lactam/transpept-like"/>
</dbReference>
<comment type="caution">
    <text evidence="2">The sequence shown here is derived from an EMBL/GenBank/DDBJ whole genome shotgun (WGS) entry which is preliminary data.</text>
</comment>
<feature type="domain" description="Beta-lactamase-related" evidence="1">
    <location>
        <begin position="2"/>
        <end position="212"/>
    </location>
</feature>
<dbReference type="AlphaFoldDB" id="A0A918IMF7"/>
<dbReference type="PANTHER" id="PTHR43283:SF3">
    <property type="entry name" value="BETA-LACTAMASE FAMILY PROTEIN (AFU_ORTHOLOGUE AFUA_5G07500)"/>
    <property type="match status" value="1"/>
</dbReference>
<organism evidence="2 3">
    <name type="scientific">Arenibacter certesii</name>
    <dbReference type="NCBI Taxonomy" id="228955"/>
    <lineage>
        <taxon>Bacteria</taxon>
        <taxon>Pseudomonadati</taxon>
        <taxon>Bacteroidota</taxon>
        <taxon>Flavobacteriia</taxon>
        <taxon>Flavobacteriales</taxon>
        <taxon>Flavobacteriaceae</taxon>
        <taxon>Arenibacter</taxon>
    </lineage>
</organism>
<reference evidence="2" key="2">
    <citation type="submission" date="2020-09" db="EMBL/GenBank/DDBJ databases">
        <authorList>
            <person name="Sun Q."/>
            <person name="Kim S."/>
        </authorList>
    </citation>
    <scope>NUCLEOTIDE SEQUENCE</scope>
    <source>
        <strain evidence="2">KCTC 12113</strain>
    </source>
</reference>
<dbReference type="Proteomes" id="UP000634668">
    <property type="component" value="Unassembled WGS sequence"/>
</dbReference>
<dbReference type="InterPro" id="IPR050789">
    <property type="entry name" value="Diverse_Enzym_Activities"/>
</dbReference>
<dbReference type="Gene3D" id="3.40.710.10">
    <property type="entry name" value="DD-peptidase/beta-lactamase superfamily"/>
    <property type="match status" value="1"/>
</dbReference>
<dbReference type="EMBL" id="BMWP01000001">
    <property type="protein sequence ID" value="GGW21697.1"/>
    <property type="molecule type" value="Genomic_DNA"/>
</dbReference>
<name>A0A918IMF7_9FLAO</name>
<evidence type="ECO:0000313" key="2">
    <source>
        <dbReference type="EMBL" id="GGW21697.1"/>
    </source>
</evidence>
<reference evidence="2" key="1">
    <citation type="journal article" date="2014" name="Int. J. Syst. Evol. Microbiol.">
        <title>Complete genome sequence of Corynebacterium casei LMG S-19264T (=DSM 44701T), isolated from a smear-ripened cheese.</title>
        <authorList>
            <consortium name="US DOE Joint Genome Institute (JGI-PGF)"/>
            <person name="Walter F."/>
            <person name="Albersmeier A."/>
            <person name="Kalinowski J."/>
            <person name="Ruckert C."/>
        </authorList>
    </citation>
    <scope>NUCLEOTIDE SEQUENCE</scope>
    <source>
        <strain evidence="2">KCTC 12113</strain>
    </source>
</reference>
<proteinExistence type="predicted"/>
<sequence>MATLPMDAQPGERFVYGYNTDILGVIVERVSGQSLDQFIKERILDPLEMKDTYFYLPKNKSDRLATSYMAHSGKALERAPNPGLGVGQGHYIKGPRKSFSGGAGLLSTSLDYAKFLQMMLNGGAYNGKQILSRKTVELMTSDHVVSRDIPYSGRNGSGFGLGFSITKDVGQRGEPGSVGTYEWGGAYGSTYWVDPVEELVVVYFKQLIPTNGVDDHAKLRNLVYQAIVE</sequence>
<accession>A0A918IMF7</accession>
<evidence type="ECO:0000259" key="1">
    <source>
        <dbReference type="Pfam" id="PF00144"/>
    </source>
</evidence>
<protein>
    <recommendedName>
        <fullName evidence="1">Beta-lactamase-related domain-containing protein</fullName>
    </recommendedName>
</protein>
<dbReference type="InterPro" id="IPR001466">
    <property type="entry name" value="Beta-lactam-related"/>
</dbReference>
<dbReference type="PANTHER" id="PTHR43283">
    <property type="entry name" value="BETA-LACTAMASE-RELATED"/>
    <property type="match status" value="1"/>
</dbReference>
<keyword evidence="3" id="KW-1185">Reference proteome</keyword>
<dbReference type="SUPFAM" id="SSF56601">
    <property type="entry name" value="beta-lactamase/transpeptidase-like"/>
    <property type="match status" value="1"/>
</dbReference>